<protein>
    <submittedName>
        <fullName evidence="2">Uncharacterized protein</fullName>
    </submittedName>
</protein>
<organism evidence="2 3">
    <name type="scientific">Rhizobium grahamii CCGE 502</name>
    <dbReference type="NCBI Taxonomy" id="990285"/>
    <lineage>
        <taxon>Bacteria</taxon>
        <taxon>Pseudomonadati</taxon>
        <taxon>Pseudomonadota</taxon>
        <taxon>Alphaproteobacteria</taxon>
        <taxon>Hyphomicrobiales</taxon>
        <taxon>Rhizobiaceae</taxon>
        <taxon>Rhizobium/Agrobacterium group</taxon>
        <taxon>Rhizobium</taxon>
    </lineage>
</organism>
<name>S3IBL1_9HYPH</name>
<reference evidence="2 3" key="1">
    <citation type="journal article" date="2012" name="J. Bacteriol.">
        <title>Genome sequence of Rhizobium grahamii CCGE502, a broad-host-range symbiont with low nodulation competitiveness in Phaseolus vulgaris.</title>
        <authorList>
            <person name="Althabegoiti M.J."/>
            <person name="Lozano L."/>
            <person name="Torres-Tejerizo G."/>
            <person name="Ormeno-Orrillo E."/>
            <person name="Rogel M.A."/>
            <person name="Gonzalez V."/>
            <person name="Martinez-Romero E."/>
        </authorList>
    </citation>
    <scope>NUCLEOTIDE SEQUENCE [LARGE SCALE GENOMIC DNA]</scope>
    <source>
        <strain evidence="2 3">CCGE 502</strain>
    </source>
</reference>
<feature type="region of interest" description="Disordered" evidence="1">
    <location>
        <begin position="1"/>
        <end position="27"/>
    </location>
</feature>
<evidence type="ECO:0000313" key="3">
    <source>
        <dbReference type="Proteomes" id="UP000014411"/>
    </source>
</evidence>
<gene>
    <name evidence="2" type="ORF">RGCCGE502_19645</name>
</gene>
<dbReference type="Proteomes" id="UP000014411">
    <property type="component" value="Unassembled WGS sequence"/>
</dbReference>
<dbReference type="RefSeq" id="WP_016555902.1">
    <property type="nucleotide sequence ID" value="NZ_AEYE02000023.1"/>
</dbReference>
<dbReference type="HOGENOM" id="CLU_2882828_0_0_5"/>
<sequence>MSQQKAAHHGDEGQIQRLEEILSGLDEDEPTLKDMAMPFYTLDGNLDHTAASDEIESSFGSCV</sequence>
<accession>S3IBL1</accession>
<comment type="caution">
    <text evidence="2">The sequence shown here is derived from an EMBL/GenBank/DDBJ whole genome shotgun (WGS) entry which is preliminary data.</text>
</comment>
<feature type="compositionally biased region" description="Basic and acidic residues" evidence="1">
    <location>
        <begin position="8"/>
        <end position="20"/>
    </location>
</feature>
<keyword evidence="3" id="KW-1185">Reference proteome</keyword>
<evidence type="ECO:0000256" key="1">
    <source>
        <dbReference type="SAM" id="MobiDB-lite"/>
    </source>
</evidence>
<dbReference type="EMBL" id="AEYE02000023">
    <property type="protein sequence ID" value="EPE96613.1"/>
    <property type="molecule type" value="Genomic_DNA"/>
</dbReference>
<dbReference type="AlphaFoldDB" id="S3IBL1"/>
<proteinExistence type="predicted"/>
<evidence type="ECO:0000313" key="2">
    <source>
        <dbReference type="EMBL" id="EPE96613.1"/>
    </source>
</evidence>